<proteinExistence type="predicted"/>
<dbReference type="EMBL" id="VHII01000006">
    <property type="protein sequence ID" value="KAF1389558.1"/>
    <property type="molecule type" value="Genomic_DNA"/>
</dbReference>
<keyword evidence="2" id="KW-1185">Reference proteome</keyword>
<accession>A0A6A5FBB8</accession>
<protein>
    <submittedName>
        <fullName evidence="1">Uncharacterized protein</fullName>
    </submittedName>
</protein>
<reference evidence="1 2" key="1">
    <citation type="submission" date="2019-06" db="EMBL/GenBank/DDBJ databases">
        <title>A chromosome-scale genome assembly of the European perch, Perca fluviatilis.</title>
        <authorList>
            <person name="Roques C."/>
            <person name="Zahm M."/>
            <person name="Cabau C."/>
            <person name="Klopp C."/>
            <person name="Bouchez O."/>
            <person name="Donnadieu C."/>
            <person name="Kuhl H."/>
            <person name="Gislard M."/>
            <person name="Guendouz S."/>
            <person name="Journot L."/>
            <person name="Haffray P."/>
            <person name="Bestin A."/>
            <person name="Morvezen R."/>
            <person name="Feron R."/>
            <person name="Wen M."/>
            <person name="Jouanno E."/>
            <person name="Herpin A."/>
            <person name="Schartl M."/>
            <person name="Postlethwait J."/>
            <person name="Schaerlinger B."/>
            <person name="Chardard D."/>
            <person name="Lecocq T."/>
            <person name="Poncet C."/>
            <person name="Jaffrelo L."/>
            <person name="Lampietro C."/>
            <person name="Guiguen Y."/>
        </authorList>
    </citation>
    <scope>NUCLEOTIDE SEQUENCE [LARGE SCALE GENOMIC DNA]</scope>
    <source>
        <tissue evidence="1">Blood</tissue>
    </source>
</reference>
<sequence>MHWWVRIIFNRGGTSFSASAKVSVLQEALQEPPLLLSAPLFGSCFMMKMRTGLQQLATRSPAAGRTAQSQDARLI</sequence>
<name>A0A6A5FBB8_PERFL</name>
<evidence type="ECO:0000313" key="2">
    <source>
        <dbReference type="Proteomes" id="UP000465112"/>
    </source>
</evidence>
<evidence type="ECO:0000313" key="1">
    <source>
        <dbReference type="EMBL" id="KAF1389558.1"/>
    </source>
</evidence>
<organism evidence="1 2">
    <name type="scientific">Perca fluviatilis</name>
    <name type="common">European perch</name>
    <dbReference type="NCBI Taxonomy" id="8168"/>
    <lineage>
        <taxon>Eukaryota</taxon>
        <taxon>Metazoa</taxon>
        <taxon>Chordata</taxon>
        <taxon>Craniata</taxon>
        <taxon>Vertebrata</taxon>
        <taxon>Euteleostomi</taxon>
        <taxon>Actinopterygii</taxon>
        <taxon>Neopterygii</taxon>
        <taxon>Teleostei</taxon>
        <taxon>Neoteleostei</taxon>
        <taxon>Acanthomorphata</taxon>
        <taxon>Eupercaria</taxon>
        <taxon>Perciformes</taxon>
        <taxon>Percoidei</taxon>
        <taxon>Percidae</taxon>
        <taxon>Percinae</taxon>
        <taxon>Perca</taxon>
    </lineage>
</organism>
<comment type="caution">
    <text evidence="1">The sequence shown here is derived from an EMBL/GenBank/DDBJ whole genome shotgun (WGS) entry which is preliminary data.</text>
</comment>
<dbReference type="AlphaFoldDB" id="A0A6A5FBB8"/>
<gene>
    <name evidence="1" type="ORF">PFLUV_G00074640</name>
</gene>
<dbReference type="Proteomes" id="UP000465112">
    <property type="component" value="Chromosome 6"/>
</dbReference>